<protein>
    <submittedName>
        <fullName evidence="1">Uncharacterized protein</fullName>
    </submittedName>
</protein>
<keyword evidence="2" id="KW-1185">Reference proteome</keyword>
<evidence type="ECO:0000313" key="1">
    <source>
        <dbReference type="EMBL" id="RDB31157.1"/>
    </source>
</evidence>
<dbReference type="AlphaFoldDB" id="A0A369KE26"/>
<dbReference type="RefSeq" id="WP_114544658.1">
    <property type="nucleotide sequence ID" value="NZ_QQBG01000028.1"/>
</dbReference>
<sequence length="162" mass="18566">MIKDRSVFPVLFSLVLLLSCGTCFKFFHDFQQAVLLSKACSHALRNLAYQTTHLRSGVDFDPDWVRRYLLPLLDESGQKSVIELFKKEDAEELFGSSSYALYTLREPITLTYAHLQLLLEYMTPQGNGTPRLFILSFVLDNELHDGVTTRLDTLKFLVKELA</sequence>
<evidence type="ECO:0000313" key="2">
    <source>
        <dbReference type="Proteomes" id="UP000253816"/>
    </source>
</evidence>
<organism evidence="1 2">
    <name type="scientific">Candidatus Similichlamydia laticola</name>
    <dbReference type="NCBI Taxonomy" id="2170265"/>
    <lineage>
        <taxon>Bacteria</taxon>
        <taxon>Pseudomonadati</taxon>
        <taxon>Chlamydiota</taxon>
        <taxon>Chlamydiia</taxon>
        <taxon>Parachlamydiales</taxon>
        <taxon>Candidatus Parilichlamydiaceae</taxon>
        <taxon>Candidatus Similichlamydia</taxon>
    </lineage>
</organism>
<name>A0A369KE26_9BACT</name>
<accession>A0A369KE26</accession>
<dbReference type="EMBL" id="QQBG01000028">
    <property type="protein sequence ID" value="RDB31157.1"/>
    <property type="molecule type" value="Genomic_DNA"/>
</dbReference>
<dbReference type="OrthoDB" id="9855834at2"/>
<proteinExistence type="predicted"/>
<dbReference type="Proteomes" id="UP000253816">
    <property type="component" value="Unassembled WGS sequence"/>
</dbReference>
<reference evidence="1 2" key="1">
    <citation type="submission" date="2018-07" db="EMBL/GenBank/DDBJ databases">
        <title>Comparative genomics of the Candidatus Parilichlamydiaceae reveals evidence of convergent evolution and genome reduction in the phylum Chlamydiae.</title>
        <authorList>
            <person name="Taylor-Brown A."/>
            <person name="Polkinghorne A."/>
        </authorList>
    </citation>
    <scope>NUCLEOTIDE SEQUENCE [LARGE SCALE GENOMIC DNA]</scope>
    <source>
        <strain evidence="1 2">Hat2</strain>
    </source>
</reference>
<comment type="caution">
    <text evidence="1">The sequence shown here is derived from an EMBL/GenBank/DDBJ whole genome shotgun (WGS) entry which is preliminary data.</text>
</comment>
<dbReference type="PROSITE" id="PS51257">
    <property type="entry name" value="PROKAR_LIPOPROTEIN"/>
    <property type="match status" value="1"/>
</dbReference>
<gene>
    <name evidence="1" type="ORF">HAT2_00741</name>
</gene>